<dbReference type="EMBL" id="LVIE01000212">
    <property type="protein sequence ID" value="OHT22749.1"/>
    <property type="molecule type" value="Genomic_DNA"/>
</dbReference>
<keyword evidence="2" id="KW-1185">Reference proteome</keyword>
<dbReference type="RefSeq" id="WP_070929689.1">
    <property type="nucleotide sequence ID" value="NZ_VAUE01000051.1"/>
</dbReference>
<evidence type="ECO:0000313" key="1">
    <source>
        <dbReference type="EMBL" id="OHT22749.1"/>
    </source>
</evidence>
<sequence>MKKVGFLGGSSIVETGTIQEMVGFFDYLSSMDVSSEEKALIDRLYKKYIEYQELGPFENFIADLQKSSTLKSEYVKYLDAIITCIESAKGFYEDWEIYQPLKVGITDVPYCIDEKNRPQELYDALTEDDLPFWLR</sequence>
<dbReference type="Proteomes" id="UP000179588">
    <property type="component" value="Unassembled WGS sequence"/>
</dbReference>
<dbReference type="OrthoDB" id="8966985at2"/>
<reference evidence="1 2" key="1">
    <citation type="submission" date="2016-03" db="EMBL/GenBank/DDBJ databases">
        <title>Genome sequence of Providencia stuartii strain, isolated from the salivary glands of larval Lucilia sericata.</title>
        <authorList>
            <person name="Yuan Y."/>
            <person name="Zhang Y."/>
            <person name="Fu S."/>
            <person name="Crippen T.L."/>
            <person name="Visi D."/>
            <person name="Benbow M.E."/>
            <person name="Allen M."/>
            <person name="Tomberlin J.K."/>
            <person name="Sze S.-H."/>
            <person name="Tarone A.M."/>
        </authorList>
    </citation>
    <scope>NUCLEOTIDE SEQUENCE [LARGE SCALE GENOMIC DNA]</scope>
    <source>
        <strain evidence="1 2">Crippen</strain>
    </source>
</reference>
<organism evidence="1 2">
    <name type="scientific">Providencia stuartii</name>
    <dbReference type="NCBI Taxonomy" id="588"/>
    <lineage>
        <taxon>Bacteria</taxon>
        <taxon>Pseudomonadati</taxon>
        <taxon>Pseudomonadota</taxon>
        <taxon>Gammaproteobacteria</taxon>
        <taxon>Enterobacterales</taxon>
        <taxon>Morganellaceae</taxon>
        <taxon>Providencia</taxon>
    </lineage>
</organism>
<proteinExistence type="predicted"/>
<protein>
    <submittedName>
        <fullName evidence="1">Uncharacterized protein</fullName>
    </submittedName>
</protein>
<name>A0A1S1HK85_PROST</name>
<evidence type="ECO:0000313" key="2">
    <source>
        <dbReference type="Proteomes" id="UP000179588"/>
    </source>
</evidence>
<dbReference type="AlphaFoldDB" id="A0A1S1HK85"/>
<gene>
    <name evidence="1" type="ORF">A3Q29_09625</name>
</gene>
<accession>A0A1S1HK85</accession>
<comment type="caution">
    <text evidence="1">The sequence shown here is derived from an EMBL/GenBank/DDBJ whole genome shotgun (WGS) entry which is preliminary data.</text>
</comment>